<evidence type="ECO:0000259" key="3">
    <source>
        <dbReference type="Pfam" id="PF00149"/>
    </source>
</evidence>
<dbReference type="AlphaFoldDB" id="A0A1L3GE85"/>
<evidence type="ECO:0000313" key="5">
    <source>
        <dbReference type="Proteomes" id="UP000182264"/>
    </source>
</evidence>
<keyword evidence="5" id="KW-1185">Reference proteome</keyword>
<keyword evidence="1" id="KW-0479">Metal-binding</keyword>
<dbReference type="GO" id="GO:0051536">
    <property type="term" value="F:iron-sulfur cluster binding"/>
    <property type="evidence" value="ECO:0007669"/>
    <property type="project" value="UniProtKB-KW"/>
</dbReference>
<keyword evidence="1" id="KW-0408">Iron</keyword>
<evidence type="ECO:0000256" key="2">
    <source>
        <dbReference type="SAM" id="MobiDB-lite"/>
    </source>
</evidence>
<dbReference type="OrthoDB" id="9780884at2"/>
<sequence>MPRTRLSIKPLSRRRFLISGATLLGGLLAADVTLRQPQALRVERYAFHTAKMPANKELRIVQLSDLHLHKPEKYHERIAATVASLRPDIILLTGDFFEQSRNLEGVLTFLRTLRAPSGIFAVQGNWEYWARLEGENLRRQFTRANVTLLINRRRDIQIRGVALSILGLDYPSSADQVSGLVHASSPDRFNIMLSHVPAFDHQRLDGRIDLILAGHTHGGQIRLPWLPPLYLPRFSGAFVAGFYKVGRNGTPLYVNRGLGTSALPVRCLCPPEITLFRLMAPLPTKPSPPGIPAKTSAHASTGKTPRL</sequence>
<dbReference type="Pfam" id="PF00149">
    <property type="entry name" value="Metallophos"/>
    <property type="match status" value="1"/>
</dbReference>
<dbReference type="Gene3D" id="3.60.21.10">
    <property type="match status" value="1"/>
</dbReference>
<dbReference type="PROSITE" id="PS51318">
    <property type="entry name" value="TAT"/>
    <property type="match status" value="1"/>
</dbReference>
<dbReference type="GO" id="GO:0016787">
    <property type="term" value="F:hydrolase activity"/>
    <property type="evidence" value="ECO:0007669"/>
    <property type="project" value="InterPro"/>
</dbReference>
<proteinExistence type="predicted"/>
<keyword evidence="1" id="KW-0411">Iron-sulfur</keyword>
<dbReference type="RefSeq" id="WP_072285956.1">
    <property type="nucleotide sequence ID" value="NZ_CP015455.1"/>
</dbReference>
<evidence type="ECO:0000313" key="4">
    <source>
        <dbReference type="EMBL" id="APG24139.1"/>
    </source>
</evidence>
<dbReference type="KEGG" id="pace:A6070_11765"/>
<organism evidence="4 5">
    <name type="scientific">Syntrophotalea acetylenica</name>
    <name type="common">Pelobacter acetylenicus</name>
    <dbReference type="NCBI Taxonomy" id="29542"/>
    <lineage>
        <taxon>Bacteria</taxon>
        <taxon>Pseudomonadati</taxon>
        <taxon>Thermodesulfobacteriota</taxon>
        <taxon>Desulfuromonadia</taxon>
        <taxon>Desulfuromonadales</taxon>
        <taxon>Syntrophotaleaceae</taxon>
        <taxon>Syntrophotalea</taxon>
    </lineage>
</organism>
<dbReference type="PANTHER" id="PTHR31302">
    <property type="entry name" value="TRANSMEMBRANE PROTEIN WITH METALLOPHOSPHOESTERASE DOMAIN-RELATED"/>
    <property type="match status" value="1"/>
</dbReference>
<dbReference type="InterPro" id="IPR051158">
    <property type="entry name" value="Metallophosphoesterase_sf"/>
</dbReference>
<dbReference type="PANTHER" id="PTHR31302:SF0">
    <property type="entry name" value="TRANSMEMBRANE PROTEIN WITH METALLOPHOSPHOESTERASE DOMAIN"/>
    <property type="match status" value="1"/>
</dbReference>
<dbReference type="CDD" id="cd07385">
    <property type="entry name" value="MPP_YkuE_C"/>
    <property type="match status" value="1"/>
</dbReference>
<reference evidence="4 5" key="1">
    <citation type="journal article" date="2017" name="Genome Announc.">
        <title>Complete Genome Sequences of Two Acetylene-Fermenting Pelobacter acetylenicus Strains.</title>
        <authorList>
            <person name="Sutton J.M."/>
            <person name="Baesman S.M."/>
            <person name="Fierst J.L."/>
            <person name="Poret-Peterson A.T."/>
            <person name="Oremland R.S."/>
            <person name="Dunlap D.S."/>
            <person name="Akob D.M."/>
        </authorList>
    </citation>
    <scope>NUCLEOTIDE SEQUENCE [LARGE SCALE GENOMIC DNA]</scope>
    <source>
        <strain evidence="4 5">DSM 3247</strain>
    </source>
</reference>
<protein>
    <recommendedName>
        <fullName evidence="3">Calcineurin-like phosphoesterase domain-containing protein</fullName>
    </recommendedName>
</protein>
<accession>A0A1L3GE85</accession>
<dbReference type="InterPro" id="IPR006311">
    <property type="entry name" value="TAT_signal"/>
</dbReference>
<dbReference type="InterPro" id="IPR004843">
    <property type="entry name" value="Calcineurin-like_PHP"/>
</dbReference>
<dbReference type="Proteomes" id="UP000182264">
    <property type="component" value="Chromosome"/>
</dbReference>
<dbReference type="EMBL" id="CP015518">
    <property type="protein sequence ID" value="APG24139.1"/>
    <property type="molecule type" value="Genomic_DNA"/>
</dbReference>
<feature type="region of interest" description="Disordered" evidence="2">
    <location>
        <begin position="286"/>
        <end position="307"/>
    </location>
</feature>
<dbReference type="SUPFAM" id="SSF56300">
    <property type="entry name" value="Metallo-dependent phosphatases"/>
    <property type="match status" value="1"/>
</dbReference>
<feature type="compositionally biased region" description="Polar residues" evidence="2">
    <location>
        <begin position="297"/>
        <end position="307"/>
    </location>
</feature>
<gene>
    <name evidence="4" type="ORF">A7E75_03140</name>
</gene>
<feature type="domain" description="Calcineurin-like phosphoesterase" evidence="3">
    <location>
        <begin position="58"/>
        <end position="218"/>
    </location>
</feature>
<dbReference type="InterPro" id="IPR029052">
    <property type="entry name" value="Metallo-depent_PP-like"/>
</dbReference>
<evidence type="ECO:0000256" key="1">
    <source>
        <dbReference type="ARBA" id="ARBA00023014"/>
    </source>
</evidence>
<name>A0A1L3GE85_SYNAC</name>